<keyword evidence="1" id="KW-0808">Transferase</keyword>
<protein>
    <submittedName>
        <fullName evidence="1">Thymidylate kinase</fullName>
    </submittedName>
</protein>
<dbReference type="Proteomes" id="UP000735541">
    <property type="component" value="Unassembled WGS sequence"/>
</dbReference>
<accession>A0ABS6U0X1</accession>
<proteinExistence type="predicted"/>
<dbReference type="SUPFAM" id="SSF52540">
    <property type="entry name" value="P-loop containing nucleoside triphosphate hydrolases"/>
    <property type="match status" value="1"/>
</dbReference>
<name>A0ABS6U0X1_STRHA</name>
<dbReference type="InterPro" id="IPR027417">
    <property type="entry name" value="P-loop_NTPase"/>
</dbReference>
<dbReference type="GO" id="GO:0016301">
    <property type="term" value="F:kinase activity"/>
    <property type="evidence" value="ECO:0007669"/>
    <property type="project" value="UniProtKB-KW"/>
</dbReference>
<keyword evidence="2" id="KW-1185">Reference proteome</keyword>
<comment type="caution">
    <text evidence="1">The sequence shown here is derived from an EMBL/GenBank/DDBJ whole genome shotgun (WGS) entry which is preliminary data.</text>
</comment>
<reference evidence="1 2" key="1">
    <citation type="submission" date="2021-07" db="EMBL/GenBank/DDBJ databases">
        <title>Sequencing Streptomyces halstedii LGO-A4 genome an citrus endophytic actinomycete.</title>
        <authorList>
            <person name="Samborskyy M."/>
            <person name="Scott N."/>
            <person name="Deglau R."/>
            <person name="Dickens S."/>
            <person name="Oliveira L.G."/>
        </authorList>
    </citation>
    <scope>NUCLEOTIDE SEQUENCE [LARGE SCALE GENOMIC DNA]</scope>
    <source>
        <strain evidence="1 2">LGO-A4</strain>
    </source>
</reference>
<sequence length="220" mass="23635">MTRPGPRPRWVTLEGTNGVGKTHLARLLREHLDGAALLEELPDAAPDRLPGQVIAALAADSDPFLRTGHPLTETLALLALTVRRREETPAATVAVEDRGGDSVAVYQALTLAEATGADPYPLALRLLALADRWRPRADLTVLVTAEETTRCARWSARLGRPLTNTEHRRAHAVARLYEQIAADDPGRYLVLDLAQHTTEQALSTVTSAIGALTSPAGVPS</sequence>
<organism evidence="1 2">
    <name type="scientific">Streptomyces halstedii</name>
    <dbReference type="NCBI Taxonomy" id="1944"/>
    <lineage>
        <taxon>Bacteria</taxon>
        <taxon>Bacillati</taxon>
        <taxon>Actinomycetota</taxon>
        <taxon>Actinomycetes</taxon>
        <taxon>Kitasatosporales</taxon>
        <taxon>Streptomycetaceae</taxon>
        <taxon>Streptomyces</taxon>
    </lineage>
</organism>
<dbReference type="RefSeq" id="WP_228873907.1">
    <property type="nucleotide sequence ID" value="NZ_JAHUVW010000004.1"/>
</dbReference>
<gene>
    <name evidence="1" type="ORF">STHAL_32615</name>
</gene>
<evidence type="ECO:0000313" key="1">
    <source>
        <dbReference type="EMBL" id="MBV7674193.1"/>
    </source>
</evidence>
<dbReference type="EMBL" id="JAHUVW010000004">
    <property type="protein sequence ID" value="MBV7674193.1"/>
    <property type="molecule type" value="Genomic_DNA"/>
</dbReference>
<dbReference type="Gene3D" id="3.40.50.300">
    <property type="entry name" value="P-loop containing nucleotide triphosphate hydrolases"/>
    <property type="match status" value="1"/>
</dbReference>
<evidence type="ECO:0000313" key="2">
    <source>
        <dbReference type="Proteomes" id="UP000735541"/>
    </source>
</evidence>
<keyword evidence="1" id="KW-0418">Kinase</keyword>